<dbReference type="PANTHER" id="PTHR43370:SF1">
    <property type="entry name" value="GUANOSINE ABC TRANSPORTER PERMEASE PROTEIN NUPQ"/>
    <property type="match status" value="1"/>
</dbReference>
<dbReference type="InterPro" id="IPR001851">
    <property type="entry name" value="ABC_transp_permease"/>
</dbReference>
<evidence type="ECO:0000313" key="8">
    <source>
        <dbReference type="Proteomes" id="UP001254165"/>
    </source>
</evidence>
<dbReference type="Proteomes" id="UP001254165">
    <property type="component" value="Unassembled WGS sequence"/>
</dbReference>
<feature type="transmembrane region" description="Helical" evidence="6">
    <location>
        <begin position="207"/>
        <end position="226"/>
    </location>
</feature>
<evidence type="ECO:0000256" key="3">
    <source>
        <dbReference type="ARBA" id="ARBA00022692"/>
    </source>
</evidence>
<feature type="transmembrane region" description="Helical" evidence="6">
    <location>
        <begin position="346"/>
        <end position="372"/>
    </location>
</feature>
<evidence type="ECO:0000256" key="2">
    <source>
        <dbReference type="ARBA" id="ARBA00022475"/>
    </source>
</evidence>
<comment type="caution">
    <text evidence="7">The sequence shown here is derived from an EMBL/GenBank/DDBJ whole genome shotgun (WGS) entry which is preliminary data.</text>
</comment>
<sequence length="423" mass="44711">MATTSSAFHRKIEIVSPTRQRVMGVLFILLGLALVFFFTPGLMQDQTTTFGLSLATSQVQLPPWQVHTLSTLYGLAVVSAILGGIQLARGFGRYTNWMLGLVVGLFIFGFLVWAAAGKSLNLVGMLNTTLSRSVPITLGALSGILCERSGVVNIAIEGMMLTGAMVSALVGSLTQNAWIGLLAAIIAGALLALVHAVLSIKYKTNQIVSGTVINIFATGVTSYISAKFLQVNQALNNPPTFGGTPIPLLSEIPILGPVLFSNSIFVYVMFILLVILNIALFQTRWGLRLRAVGEHPKAADTLGIDVFKTRYMAVVLGGMVAGFAGGYFTLGSAGRFDEVMTAGRGFIGLAAMIFGNWNPFGAFGAGLLFGFADALASRLAILGIAIPSQFLLMAPYIATMIVLAGVIGRARPPAADGVPYEKE</sequence>
<feature type="transmembrane region" description="Helical" evidence="6">
    <location>
        <begin position="151"/>
        <end position="171"/>
    </location>
</feature>
<keyword evidence="2" id="KW-1003">Cell membrane</keyword>
<feature type="transmembrane region" description="Helical" evidence="6">
    <location>
        <begin position="264"/>
        <end position="281"/>
    </location>
</feature>
<evidence type="ECO:0000256" key="1">
    <source>
        <dbReference type="ARBA" id="ARBA00004651"/>
    </source>
</evidence>
<feature type="transmembrane region" description="Helical" evidence="6">
    <location>
        <begin position="311"/>
        <end position="334"/>
    </location>
</feature>
<dbReference type="EMBL" id="JAUHMF010000002">
    <property type="protein sequence ID" value="MDT8899291.1"/>
    <property type="molecule type" value="Genomic_DNA"/>
</dbReference>
<keyword evidence="3 6" id="KW-0812">Transmembrane</keyword>
<comment type="subcellular location">
    <subcellularLocation>
        <location evidence="1">Cell membrane</location>
        <topology evidence="1">Multi-pass membrane protein</topology>
    </subcellularLocation>
</comment>
<accession>A0ABU3NR29</accession>
<feature type="transmembrane region" description="Helical" evidence="6">
    <location>
        <begin position="97"/>
        <end position="116"/>
    </location>
</feature>
<gene>
    <name evidence="7" type="ORF">QYE77_13575</name>
</gene>
<dbReference type="Pfam" id="PF02653">
    <property type="entry name" value="BPD_transp_2"/>
    <property type="match status" value="1"/>
</dbReference>
<protein>
    <submittedName>
        <fullName evidence="7">ABC transporter permease</fullName>
    </submittedName>
</protein>
<evidence type="ECO:0000256" key="6">
    <source>
        <dbReference type="SAM" id="Phobius"/>
    </source>
</evidence>
<keyword evidence="5 6" id="KW-0472">Membrane</keyword>
<evidence type="ECO:0000256" key="5">
    <source>
        <dbReference type="ARBA" id="ARBA00023136"/>
    </source>
</evidence>
<keyword evidence="4 6" id="KW-1133">Transmembrane helix</keyword>
<feature type="transmembrane region" description="Helical" evidence="6">
    <location>
        <begin position="21"/>
        <end position="44"/>
    </location>
</feature>
<proteinExistence type="predicted"/>
<feature type="transmembrane region" description="Helical" evidence="6">
    <location>
        <begin position="379"/>
        <end position="407"/>
    </location>
</feature>
<evidence type="ECO:0000313" key="7">
    <source>
        <dbReference type="EMBL" id="MDT8899291.1"/>
    </source>
</evidence>
<dbReference type="RefSeq" id="WP_315625975.1">
    <property type="nucleotide sequence ID" value="NZ_JAUHMF010000002.1"/>
</dbReference>
<feature type="transmembrane region" description="Helical" evidence="6">
    <location>
        <begin position="177"/>
        <end position="200"/>
    </location>
</feature>
<evidence type="ECO:0000256" key="4">
    <source>
        <dbReference type="ARBA" id="ARBA00022989"/>
    </source>
</evidence>
<dbReference type="CDD" id="cd06580">
    <property type="entry name" value="TM_PBP1_transp_TpRbsC_like"/>
    <property type="match status" value="1"/>
</dbReference>
<keyword evidence="8" id="KW-1185">Reference proteome</keyword>
<name>A0ABU3NR29_9CHLR</name>
<feature type="transmembrane region" description="Helical" evidence="6">
    <location>
        <begin position="122"/>
        <end position="144"/>
    </location>
</feature>
<organism evidence="7 8">
    <name type="scientific">Thermanaerothrix solaris</name>
    <dbReference type="NCBI Taxonomy" id="3058434"/>
    <lineage>
        <taxon>Bacteria</taxon>
        <taxon>Bacillati</taxon>
        <taxon>Chloroflexota</taxon>
        <taxon>Anaerolineae</taxon>
        <taxon>Anaerolineales</taxon>
        <taxon>Anaerolineaceae</taxon>
        <taxon>Thermanaerothrix</taxon>
    </lineage>
</organism>
<dbReference type="PANTHER" id="PTHR43370">
    <property type="entry name" value="SUGAR ABC TRANSPORTER INTEGRAL MEMBRANE PROTEIN-RELATED"/>
    <property type="match status" value="1"/>
</dbReference>
<reference evidence="7 8" key="1">
    <citation type="submission" date="2023-07" db="EMBL/GenBank/DDBJ databases">
        <title>Novel species of Thermanaerothrix with wide hydrolytic capabilities.</title>
        <authorList>
            <person name="Zayulina K.S."/>
            <person name="Podosokorskaya O.A."/>
            <person name="Elcheninov A.G."/>
        </authorList>
    </citation>
    <scope>NUCLEOTIDE SEQUENCE [LARGE SCALE GENOMIC DNA]</scope>
    <source>
        <strain evidence="7 8">4228-RoL</strain>
    </source>
</reference>
<feature type="transmembrane region" description="Helical" evidence="6">
    <location>
        <begin position="64"/>
        <end position="85"/>
    </location>
</feature>